<comment type="function">
    <text evidence="9">Endonuclease that specifically degrades the RNA of RNA-DNA hybrids.</text>
</comment>
<evidence type="ECO:0000256" key="4">
    <source>
        <dbReference type="ARBA" id="ARBA00022722"/>
    </source>
</evidence>
<dbReference type="Proteomes" id="UP001360560">
    <property type="component" value="Unassembled WGS sequence"/>
</dbReference>
<dbReference type="SUPFAM" id="SSF53098">
    <property type="entry name" value="Ribonuclease H-like"/>
    <property type="match status" value="1"/>
</dbReference>
<dbReference type="Gene3D" id="1.10.10.460">
    <property type="entry name" value="Ribonuclease hii. Domain 2"/>
    <property type="match status" value="1"/>
</dbReference>
<sequence length="366" mass="40917">MTSDSSAPPTKRKKTSNNEYPPHLIEYVPPTVNDALRATTITNAGSTAHQLSVHDSYTYISSIPQEIQNHPEDEIILGIDEAGRGPVLGSMVYAIAYARKPALHLLSDTDFDDSKKLTDLKRFELLYAITADPDDPHISAADPQKQLHGEIGYAMTNLTARDISSEMLNSETFNNLNNQAHETTIALIQNILKLLDGFKVTEVYIDTVGPPQTYQDKLSKIFPTLNVTVSKKADSIYPIVSAASVVAKVTRDVLLKKYQQLQRLSNPDNTEMGSGYPSDPKTVRYLNGKIHDIFGWNQVIRYSWQTAKTLLTDKTTVVVWEDDIKLKKIDYGDNVSSYFKKKDSSENDLENLEVSSLWYGNNVISI</sequence>
<comment type="similarity">
    <text evidence="3">Belongs to the RNase HII family. Eukaryotic subfamily.</text>
</comment>
<dbReference type="GO" id="GO:0046872">
    <property type="term" value="F:metal ion binding"/>
    <property type="evidence" value="ECO:0007669"/>
    <property type="project" value="UniProtKB-KW"/>
</dbReference>
<keyword evidence="7 8" id="KW-0378">Hydrolase</keyword>
<feature type="domain" description="RNase H type-2" evidence="11">
    <location>
        <begin position="74"/>
        <end position="316"/>
    </location>
</feature>
<gene>
    <name evidence="12" type="ORF">DASC09_026550</name>
</gene>
<dbReference type="EC" id="3.1.26.4" evidence="9"/>
<dbReference type="PANTHER" id="PTHR10954:SF7">
    <property type="entry name" value="RIBONUCLEASE H2 SUBUNIT A"/>
    <property type="match status" value="1"/>
</dbReference>
<dbReference type="GeneID" id="90073309"/>
<keyword evidence="6 8" id="KW-0255">Endonuclease</keyword>
<accession>A0AAV5QLV6</accession>
<evidence type="ECO:0000313" key="12">
    <source>
        <dbReference type="EMBL" id="GMM35330.1"/>
    </source>
</evidence>
<evidence type="ECO:0000313" key="13">
    <source>
        <dbReference type="Proteomes" id="UP001360560"/>
    </source>
</evidence>
<feature type="binding site" evidence="8">
    <location>
        <position position="206"/>
    </location>
    <ligand>
        <name>a divalent metal cation</name>
        <dbReference type="ChEBI" id="CHEBI:60240"/>
    </ligand>
</feature>
<feature type="region of interest" description="Disordered" evidence="10">
    <location>
        <begin position="1"/>
        <end position="22"/>
    </location>
</feature>
<dbReference type="Gene3D" id="3.30.420.10">
    <property type="entry name" value="Ribonuclease H-like superfamily/Ribonuclease H"/>
    <property type="match status" value="1"/>
</dbReference>
<dbReference type="GO" id="GO:0003723">
    <property type="term" value="F:RNA binding"/>
    <property type="evidence" value="ECO:0007669"/>
    <property type="project" value="UniProtKB-UniRule"/>
</dbReference>
<dbReference type="FunFam" id="3.30.420.10:FF:000016">
    <property type="entry name" value="Ribonuclease"/>
    <property type="match status" value="1"/>
</dbReference>
<comment type="caution">
    <text evidence="12">The sequence shown here is derived from an EMBL/GenBank/DDBJ whole genome shotgun (WGS) entry which is preliminary data.</text>
</comment>
<evidence type="ECO:0000256" key="10">
    <source>
        <dbReference type="SAM" id="MobiDB-lite"/>
    </source>
</evidence>
<proteinExistence type="inferred from homology"/>
<dbReference type="EMBL" id="BTFZ01000006">
    <property type="protein sequence ID" value="GMM35330.1"/>
    <property type="molecule type" value="Genomic_DNA"/>
</dbReference>
<protein>
    <recommendedName>
        <fullName evidence="9">Ribonuclease</fullName>
        <ecNumber evidence="9">3.1.26.4</ecNumber>
    </recommendedName>
</protein>
<dbReference type="InterPro" id="IPR023160">
    <property type="entry name" value="RNase_HII_hlx-loop-hlx_cap_dom"/>
</dbReference>
<dbReference type="PANTHER" id="PTHR10954">
    <property type="entry name" value="RIBONUCLEASE H2 SUBUNIT A"/>
    <property type="match status" value="1"/>
</dbReference>
<keyword evidence="13" id="KW-1185">Reference proteome</keyword>
<evidence type="ECO:0000259" key="11">
    <source>
        <dbReference type="PROSITE" id="PS51975"/>
    </source>
</evidence>
<comment type="cofactor">
    <cofactor evidence="8">
        <name>Mn(2+)</name>
        <dbReference type="ChEBI" id="CHEBI:29035"/>
    </cofactor>
    <cofactor evidence="8">
        <name>Mg(2+)</name>
        <dbReference type="ChEBI" id="CHEBI:18420"/>
    </cofactor>
    <text evidence="8">Manganese or magnesium. Binds 1 divalent metal ion per monomer in the absence of substrate. May bind a second metal ion after substrate binding.</text>
</comment>
<dbReference type="InterPro" id="IPR004649">
    <property type="entry name" value="RNase_H2_suA"/>
</dbReference>
<evidence type="ECO:0000256" key="1">
    <source>
        <dbReference type="ARBA" id="ARBA00000077"/>
    </source>
</evidence>
<comment type="cofactor">
    <cofactor evidence="2">
        <name>Mg(2+)</name>
        <dbReference type="ChEBI" id="CHEBI:18420"/>
    </cofactor>
</comment>
<dbReference type="RefSeq" id="XP_064852330.1">
    <property type="nucleotide sequence ID" value="XM_064996258.1"/>
</dbReference>
<evidence type="ECO:0000256" key="3">
    <source>
        <dbReference type="ARBA" id="ARBA00007058"/>
    </source>
</evidence>
<dbReference type="GO" id="GO:0006298">
    <property type="term" value="P:mismatch repair"/>
    <property type="evidence" value="ECO:0007669"/>
    <property type="project" value="TreeGrafter"/>
</dbReference>
<feature type="binding site" evidence="8">
    <location>
        <position position="80"/>
    </location>
    <ligand>
        <name>a divalent metal cation</name>
        <dbReference type="ChEBI" id="CHEBI:60240"/>
    </ligand>
</feature>
<evidence type="ECO:0000256" key="8">
    <source>
        <dbReference type="PROSITE-ProRule" id="PRU01319"/>
    </source>
</evidence>
<dbReference type="GO" id="GO:0043137">
    <property type="term" value="P:DNA replication, removal of RNA primer"/>
    <property type="evidence" value="ECO:0007669"/>
    <property type="project" value="TreeGrafter"/>
</dbReference>
<evidence type="ECO:0000256" key="5">
    <source>
        <dbReference type="ARBA" id="ARBA00022723"/>
    </source>
</evidence>
<dbReference type="InterPro" id="IPR001352">
    <property type="entry name" value="RNase_HII/HIII"/>
</dbReference>
<dbReference type="InterPro" id="IPR012337">
    <property type="entry name" value="RNaseH-like_sf"/>
</dbReference>
<name>A0AAV5QLV6_9ASCO</name>
<evidence type="ECO:0000256" key="6">
    <source>
        <dbReference type="ARBA" id="ARBA00022759"/>
    </source>
</evidence>
<dbReference type="InterPro" id="IPR036397">
    <property type="entry name" value="RNaseH_sf"/>
</dbReference>
<dbReference type="FunFam" id="1.10.10.460:FF:000001">
    <property type="entry name" value="Ribonuclease"/>
    <property type="match status" value="1"/>
</dbReference>
<dbReference type="InterPro" id="IPR024567">
    <property type="entry name" value="RNase_HII/HIII_dom"/>
</dbReference>
<dbReference type="PROSITE" id="PS51975">
    <property type="entry name" value="RNASE_H_2"/>
    <property type="match status" value="1"/>
</dbReference>
<evidence type="ECO:0000256" key="7">
    <source>
        <dbReference type="ARBA" id="ARBA00022801"/>
    </source>
</evidence>
<dbReference type="CDD" id="cd07181">
    <property type="entry name" value="RNase_HII_eukaryota_like"/>
    <property type="match status" value="1"/>
</dbReference>
<keyword evidence="4 8" id="KW-0540">Nuclease</keyword>
<reference evidence="12 13" key="1">
    <citation type="journal article" date="2023" name="Elife">
        <title>Identification of key yeast species and microbe-microbe interactions impacting larval growth of Drosophila in the wild.</title>
        <authorList>
            <person name="Mure A."/>
            <person name="Sugiura Y."/>
            <person name="Maeda R."/>
            <person name="Honda K."/>
            <person name="Sakurai N."/>
            <person name="Takahashi Y."/>
            <person name="Watada M."/>
            <person name="Katoh T."/>
            <person name="Gotoh A."/>
            <person name="Gotoh Y."/>
            <person name="Taniguchi I."/>
            <person name="Nakamura K."/>
            <person name="Hayashi T."/>
            <person name="Katayama T."/>
            <person name="Uemura T."/>
            <person name="Hattori Y."/>
        </authorList>
    </citation>
    <scope>NUCLEOTIDE SEQUENCE [LARGE SCALE GENOMIC DNA]</scope>
    <source>
        <strain evidence="12 13">SC-9</strain>
    </source>
</reference>
<dbReference type="NCBIfam" id="TIGR00729">
    <property type="entry name" value="ribonuclease HII"/>
    <property type="match status" value="1"/>
</dbReference>
<dbReference type="GO" id="GO:0004523">
    <property type="term" value="F:RNA-DNA hybrid ribonuclease activity"/>
    <property type="evidence" value="ECO:0007669"/>
    <property type="project" value="UniProtKB-UniRule"/>
</dbReference>
<keyword evidence="5 8" id="KW-0479">Metal-binding</keyword>
<organism evidence="12 13">
    <name type="scientific">Saccharomycopsis crataegensis</name>
    <dbReference type="NCBI Taxonomy" id="43959"/>
    <lineage>
        <taxon>Eukaryota</taxon>
        <taxon>Fungi</taxon>
        <taxon>Dikarya</taxon>
        <taxon>Ascomycota</taxon>
        <taxon>Saccharomycotina</taxon>
        <taxon>Saccharomycetes</taxon>
        <taxon>Saccharomycopsidaceae</taxon>
        <taxon>Saccharomycopsis</taxon>
    </lineage>
</organism>
<dbReference type="AlphaFoldDB" id="A0AAV5QLV6"/>
<feature type="binding site" evidence="8">
    <location>
        <position position="81"/>
    </location>
    <ligand>
        <name>a divalent metal cation</name>
        <dbReference type="ChEBI" id="CHEBI:60240"/>
    </ligand>
</feature>
<comment type="catalytic activity">
    <reaction evidence="1 8 9">
        <text>Endonucleolytic cleavage to 5'-phosphomonoester.</text>
        <dbReference type="EC" id="3.1.26.4"/>
    </reaction>
</comment>
<dbReference type="Pfam" id="PF01351">
    <property type="entry name" value="RNase_HII"/>
    <property type="match status" value="1"/>
</dbReference>
<evidence type="ECO:0000256" key="2">
    <source>
        <dbReference type="ARBA" id="ARBA00001946"/>
    </source>
</evidence>
<dbReference type="GO" id="GO:0032299">
    <property type="term" value="C:ribonuclease H2 complex"/>
    <property type="evidence" value="ECO:0007669"/>
    <property type="project" value="TreeGrafter"/>
</dbReference>
<evidence type="ECO:0000256" key="9">
    <source>
        <dbReference type="RuleBase" id="RU003515"/>
    </source>
</evidence>